<keyword evidence="4" id="KW-1185">Reference proteome</keyword>
<evidence type="ECO:0000259" key="2">
    <source>
        <dbReference type="Pfam" id="PF02036"/>
    </source>
</evidence>
<evidence type="ECO:0000313" key="4">
    <source>
        <dbReference type="Proteomes" id="UP000239724"/>
    </source>
</evidence>
<feature type="domain" description="SCP2" evidence="2">
    <location>
        <begin position="37"/>
        <end position="130"/>
    </location>
</feature>
<dbReference type="Pfam" id="PF02036">
    <property type="entry name" value="SCP2"/>
    <property type="match status" value="1"/>
</dbReference>
<evidence type="ECO:0000313" key="3">
    <source>
        <dbReference type="EMBL" id="PPQ29157.1"/>
    </source>
</evidence>
<dbReference type="InterPro" id="IPR003033">
    <property type="entry name" value="SCP2_sterol-bd_dom"/>
</dbReference>
<dbReference type="EMBL" id="NHRY01000232">
    <property type="protein sequence ID" value="PPQ29157.1"/>
    <property type="molecule type" value="Genomic_DNA"/>
</dbReference>
<comment type="caution">
    <text evidence="3">The sequence shown here is derived from an EMBL/GenBank/DDBJ whole genome shotgun (WGS) entry which is preliminary data.</text>
</comment>
<accession>A0A2S6N3L0</accession>
<dbReference type="OrthoDB" id="8479080at2"/>
<dbReference type="AlphaFoldDB" id="A0A2S6N3L0"/>
<dbReference type="Proteomes" id="UP000239724">
    <property type="component" value="Unassembled WGS sequence"/>
</dbReference>
<reference evidence="3 4" key="1">
    <citation type="journal article" date="2018" name="Arch. Microbiol.">
        <title>New insights into the metabolic potential of the phototrophic purple bacterium Rhodopila globiformis DSM 161(T) from its draft genome sequence and evidence for a vanadium-dependent nitrogenase.</title>
        <authorList>
            <person name="Imhoff J.F."/>
            <person name="Rahn T."/>
            <person name="Kunzel S."/>
            <person name="Neulinger S.C."/>
        </authorList>
    </citation>
    <scope>NUCLEOTIDE SEQUENCE [LARGE SCALE GENOMIC DNA]</scope>
    <source>
        <strain evidence="3 4">DSM 161</strain>
    </source>
</reference>
<dbReference type="InterPro" id="IPR036527">
    <property type="entry name" value="SCP2_sterol-bd_dom_sf"/>
</dbReference>
<name>A0A2S6N3L0_RHOGL</name>
<dbReference type="RefSeq" id="WP_104521054.1">
    <property type="nucleotide sequence ID" value="NZ_NHRY01000232.1"/>
</dbReference>
<evidence type="ECO:0000256" key="1">
    <source>
        <dbReference type="SAM" id="Coils"/>
    </source>
</evidence>
<protein>
    <recommendedName>
        <fullName evidence="2">SCP2 domain-containing protein</fullName>
    </recommendedName>
</protein>
<sequence>MHDSHPLASAALSMVPSPVLARMVALLTRIMRRRHPHLVENFGRLDHGIIHIEPTDLPHRFEIEYGAGQMDVRLLTEDDPPPPDARIRGSLAALIALLEGRIDSDALFFTRDIEITGSTEVSVAVRNTLDREEIVMRDEIAALFGPFERPARRIGRRLDRVIGLARTQVATLHAKLHEANVPSRDLAAECDELRAEVKALKTRLAKMDVRQMRTAGNAATGAP</sequence>
<dbReference type="SUPFAM" id="SSF55718">
    <property type="entry name" value="SCP-like"/>
    <property type="match status" value="1"/>
</dbReference>
<organism evidence="3 4">
    <name type="scientific">Rhodopila globiformis</name>
    <name type="common">Rhodopseudomonas globiformis</name>
    <dbReference type="NCBI Taxonomy" id="1071"/>
    <lineage>
        <taxon>Bacteria</taxon>
        <taxon>Pseudomonadati</taxon>
        <taxon>Pseudomonadota</taxon>
        <taxon>Alphaproteobacteria</taxon>
        <taxon>Acetobacterales</taxon>
        <taxon>Acetobacteraceae</taxon>
        <taxon>Rhodopila</taxon>
    </lineage>
</organism>
<proteinExistence type="predicted"/>
<keyword evidence="1" id="KW-0175">Coiled coil</keyword>
<feature type="coiled-coil region" evidence="1">
    <location>
        <begin position="183"/>
        <end position="210"/>
    </location>
</feature>
<gene>
    <name evidence="3" type="ORF">CCS01_22455</name>
</gene>